<evidence type="ECO:0000313" key="3">
    <source>
        <dbReference type="Proteomes" id="UP000008281"/>
    </source>
</evidence>
<name>E3M9X7_CAERE</name>
<dbReference type="OMA" id="MELCHKH"/>
<dbReference type="Proteomes" id="UP000008281">
    <property type="component" value="Unassembled WGS sequence"/>
</dbReference>
<dbReference type="eggNOG" id="ENOG502TGRB">
    <property type="taxonomic scope" value="Eukaryota"/>
</dbReference>
<dbReference type="FunCoup" id="E3M9X7">
    <property type="interactions" value="462"/>
</dbReference>
<accession>E3M9X7</accession>
<reference evidence="2" key="1">
    <citation type="submission" date="2007-07" db="EMBL/GenBank/DDBJ databases">
        <title>PCAP assembly of the Caenorhabditis remanei genome.</title>
        <authorList>
            <consortium name="The Caenorhabditis remanei Sequencing Consortium"/>
            <person name="Wilson R.K."/>
        </authorList>
    </citation>
    <scope>NUCLEOTIDE SEQUENCE [LARGE SCALE GENOMIC DNA]</scope>
    <source>
        <strain evidence="2">PB4641</strain>
    </source>
</reference>
<dbReference type="InParanoid" id="E3M9X7"/>
<evidence type="ECO:0000313" key="2">
    <source>
        <dbReference type="EMBL" id="EFO96732.1"/>
    </source>
</evidence>
<sequence>MSSLIVEPLDILTNKETHQLYEQKGLRKDLEEYKPKRAFQPENNILHVTAREMELCHKHWPDNFEALYDIGAKAFETFLLDRDHLAKLFKIDQVKTESLRQHFVLDRCVLHMLQMLHETISKYHEKMSGGKIDEEFYKKLQTFGGRYRSLAPLVPVNEYFHLFNVWTEMHMDFITLTCFEGPVCSEEKNIIMGTWHKIIESIKVHFVYGWHHRKYTMTREELEYFSKDKVTETVSLKVLTSRSRLITKLTRLMSRESFSDASVEEKASPTRKISQSSSSPSVPGPSRSRETPAPRANQLRVNTNSREEDIIQSQPIEICDISLDFLNSPADCSPINLSNHF</sequence>
<proteinExistence type="predicted"/>
<protein>
    <submittedName>
        <fullName evidence="2">Uncharacterized protein</fullName>
    </submittedName>
</protein>
<gene>
    <name evidence="2" type="ORF">CRE_17059</name>
</gene>
<evidence type="ECO:0000256" key="1">
    <source>
        <dbReference type="SAM" id="MobiDB-lite"/>
    </source>
</evidence>
<dbReference type="OrthoDB" id="5824500at2759"/>
<dbReference type="AlphaFoldDB" id="E3M9X7"/>
<keyword evidence="3" id="KW-1185">Reference proteome</keyword>
<organism evidence="3">
    <name type="scientific">Caenorhabditis remanei</name>
    <name type="common">Caenorhabditis vulgaris</name>
    <dbReference type="NCBI Taxonomy" id="31234"/>
    <lineage>
        <taxon>Eukaryota</taxon>
        <taxon>Metazoa</taxon>
        <taxon>Ecdysozoa</taxon>
        <taxon>Nematoda</taxon>
        <taxon>Chromadorea</taxon>
        <taxon>Rhabditida</taxon>
        <taxon>Rhabditina</taxon>
        <taxon>Rhabditomorpha</taxon>
        <taxon>Rhabditoidea</taxon>
        <taxon>Rhabditidae</taxon>
        <taxon>Peloderinae</taxon>
        <taxon>Caenorhabditis</taxon>
    </lineage>
</organism>
<feature type="region of interest" description="Disordered" evidence="1">
    <location>
        <begin position="260"/>
        <end position="307"/>
    </location>
</feature>
<dbReference type="EMBL" id="DS268431">
    <property type="protein sequence ID" value="EFO96732.1"/>
    <property type="molecule type" value="Genomic_DNA"/>
</dbReference>
<feature type="compositionally biased region" description="Low complexity" evidence="1">
    <location>
        <begin position="270"/>
        <end position="286"/>
    </location>
</feature>
<dbReference type="HOGENOM" id="CLU_070169_0_0_1"/>